<dbReference type="EMBL" id="BJMM01000017">
    <property type="protein sequence ID" value="GEB51049.1"/>
    <property type="molecule type" value="Genomic_DNA"/>
</dbReference>
<dbReference type="PANTHER" id="PTHR30011:SF16">
    <property type="entry name" value="C2H2 FINGER DOMAIN TRANSCRIPTION FACTOR (EUROFUNG)-RELATED"/>
    <property type="match status" value="1"/>
</dbReference>
<dbReference type="PANTHER" id="PTHR30011">
    <property type="entry name" value="ALKANESULFONATE MONOOXYGENASE-RELATED"/>
    <property type="match status" value="1"/>
</dbReference>
<keyword evidence="7" id="KW-1185">Reference proteome</keyword>
<dbReference type="InterPro" id="IPR036661">
    <property type="entry name" value="Luciferase-like_sf"/>
</dbReference>
<gene>
    <name evidence="6" type="ORF">SCA03_36000</name>
</gene>
<name>A0A4Y3R1C0_STRCI</name>
<dbReference type="OrthoDB" id="3265338at2"/>
<keyword evidence="1" id="KW-0285">Flavoprotein</keyword>
<evidence type="ECO:0000313" key="6">
    <source>
        <dbReference type="EMBL" id="GEB51049.1"/>
    </source>
</evidence>
<reference evidence="6 7" key="1">
    <citation type="submission" date="2019-06" db="EMBL/GenBank/DDBJ databases">
        <title>Whole genome shotgun sequence of Streptomyces cacaoi subsp. cacaoi NBRC 12748.</title>
        <authorList>
            <person name="Hosoyama A."/>
            <person name="Uohara A."/>
            <person name="Ohji S."/>
            <person name="Ichikawa N."/>
        </authorList>
    </citation>
    <scope>NUCLEOTIDE SEQUENCE [LARGE SCALE GENOMIC DNA]</scope>
    <source>
        <strain evidence="6 7">NBRC 12748</strain>
    </source>
</reference>
<dbReference type="GO" id="GO:0016705">
    <property type="term" value="F:oxidoreductase activity, acting on paired donors, with incorporation or reduction of molecular oxygen"/>
    <property type="evidence" value="ECO:0007669"/>
    <property type="project" value="InterPro"/>
</dbReference>
<dbReference type="RefSeq" id="WP_030893452.1">
    <property type="nucleotide sequence ID" value="NZ_BJMM01000017.1"/>
</dbReference>
<evidence type="ECO:0000313" key="7">
    <source>
        <dbReference type="Proteomes" id="UP000319210"/>
    </source>
</evidence>
<comment type="caution">
    <text evidence="6">The sequence shown here is derived from an EMBL/GenBank/DDBJ whole genome shotgun (WGS) entry which is preliminary data.</text>
</comment>
<dbReference type="AlphaFoldDB" id="A0A4Y3R1C0"/>
<keyword evidence="2" id="KW-0288">FMN</keyword>
<dbReference type="Pfam" id="PF00296">
    <property type="entry name" value="Bac_luciferase"/>
    <property type="match status" value="1"/>
</dbReference>
<evidence type="ECO:0000256" key="2">
    <source>
        <dbReference type="ARBA" id="ARBA00022643"/>
    </source>
</evidence>
<feature type="domain" description="Luciferase-like" evidence="5">
    <location>
        <begin position="15"/>
        <end position="119"/>
    </location>
</feature>
<evidence type="ECO:0000256" key="3">
    <source>
        <dbReference type="ARBA" id="ARBA00023002"/>
    </source>
</evidence>
<dbReference type="Gene3D" id="3.20.20.30">
    <property type="entry name" value="Luciferase-like domain"/>
    <property type="match status" value="2"/>
</dbReference>
<evidence type="ECO:0000256" key="1">
    <source>
        <dbReference type="ARBA" id="ARBA00022630"/>
    </source>
</evidence>
<keyword evidence="3" id="KW-0560">Oxidoreductase</keyword>
<evidence type="ECO:0000259" key="5">
    <source>
        <dbReference type="Pfam" id="PF00296"/>
    </source>
</evidence>
<proteinExistence type="predicted"/>
<keyword evidence="4" id="KW-0503">Monooxygenase</keyword>
<dbReference type="InterPro" id="IPR051260">
    <property type="entry name" value="Diverse_substr_monoxygenases"/>
</dbReference>
<dbReference type="SUPFAM" id="SSF51679">
    <property type="entry name" value="Bacterial luciferase-like"/>
    <property type="match status" value="1"/>
</dbReference>
<evidence type="ECO:0000256" key="4">
    <source>
        <dbReference type="ARBA" id="ARBA00023033"/>
    </source>
</evidence>
<sequence length="253" mass="26615">MPERHPSAVRLFAALSATVAPDRPARASLRALADAAVTADRAGVDALVVRGSDPAGRPTVEPVGVLADVAARTVALGLVAEVSPASCAPDHLARELATLDLVSEGRAGLLLNDAGTPDAEAYLAAVRQSFEGTPEQHPIVLTSWSPSAADWHVAVEDSGAPLPRLMPVTLPPTPSARAEDSTGLLEKLIRTERPHGLLLDFPAGPASLEIFARVMLPLLRERGVLPPRAERVRRTLRGRLGLTQPADRATAVR</sequence>
<dbReference type="Proteomes" id="UP000319210">
    <property type="component" value="Unassembled WGS sequence"/>
</dbReference>
<organism evidence="6 7">
    <name type="scientific">Streptomyces cacaoi</name>
    <dbReference type="NCBI Taxonomy" id="1898"/>
    <lineage>
        <taxon>Bacteria</taxon>
        <taxon>Bacillati</taxon>
        <taxon>Actinomycetota</taxon>
        <taxon>Actinomycetes</taxon>
        <taxon>Kitasatosporales</taxon>
        <taxon>Streptomycetaceae</taxon>
        <taxon>Streptomyces</taxon>
    </lineage>
</organism>
<dbReference type="GO" id="GO:0004497">
    <property type="term" value="F:monooxygenase activity"/>
    <property type="evidence" value="ECO:0007669"/>
    <property type="project" value="UniProtKB-KW"/>
</dbReference>
<protein>
    <recommendedName>
        <fullName evidence="5">Luciferase-like domain-containing protein</fullName>
    </recommendedName>
</protein>
<dbReference type="InterPro" id="IPR011251">
    <property type="entry name" value="Luciferase-like_dom"/>
</dbReference>
<accession>A0A4Y3R1C0</accession>